<dbReference type="GO" id="GO:0004722">
    <property type="term" value="F:protein serine/threonine phosphatase activity"/>
    <property type="evidence" value="ECO:0007669"/>
    <property type="project" value="InterPro"/>
</dbReference>
<feature type="compositionally biased region" description="Polar residues" evidence="1">
    <location>
        <begin position="279"/>
        <end position="289"/>
    </location>
</feature>
<dbReference type="SUPFAM" id="SSF49879">
    <property type="entry name" value="SMAD/FHA domain"/>
    <property type="match status" value="1"/>
</dbReference>
<keyword evidence="5" id="KW-1185">Reference proteome</keyword>
<feature type="compositionally biased region" description="Low complexity" evidence="1">
    <location>
        <begin position="42"/>
        <end position="53"/>
    </location>
</feature>
<dbReference type="EMBL" id="AGSI01000010">
    <property type="protein sequence ID" value="EIE22334.1"/>
    <property type="molecule type" value="Genomic_DNA"/>
</dbReference>
<feature type="compositionally biased region" description="Polar residues" evidence="1">
    <location>
        <begin position="411"/>
        <end position="425"/>
    </location>
</feature>
<feature type="domain" description="FHA" evidence="2">
    <location>
        <begin position="479"/>
        <end position="530"/>
    </location>
</feature>
<sequence length="887" mass="93125">MQWPGLDVSQHSTAEAEAVVFIGSSAAAAQPLPRWARDEDSGGSPSPDSPLSLKQCSPAKARRSKRGLGRTYFNSSRSISSQESSPLATTAAAVAASASSPFDHGLHTFVRSPRWADQQAGAHRAARAAHQSVFVQSSVNSVAGVQGSAVDGDASPLASTPVRSPHVPLVQHKKDATASWVAAAGNAAVAGAAQVRLLPSPFATVDAAAVRLPTVTDSSASPSASSGLFGRMRTLSAPERRTVEAARPQASPTKSGADGSPGEARLLSAQAAWAALGGSTSPQRCSAVNSPREAFQSMESLEPAPTEEGFYLGGQIEKVLSELKDEAQPLQLRRYSRSFSEPNLFQHFMKGMDAEAAGQEADKSEEEDEDEEGVMMRLQSTVEIMQEKHSEASTTARLLSAELRERMQSGAEASTADSSAHSGQNGCAAGACFDNRSRSNSLKRSREEFSVPAAPIRLDVTAGPSSGHSYTLDEGLTEVTLGRLGGNTMAVNDNEVSGKHVAIRWDPSCRCWQVMDLGSLNGTTLNGRIISTSNRRRGRLWRLNDGDQLQLGVQSGVMITYLPLADAPSGLSLAPKPVLAPTNSLLTLPTLRSDALIALTSQPDSERTSRLLTRQPRLHLEAWLASCTGREHARMGQGMEDVGGCEEALLGASQPAVLCSIFDGHCGRGAADEAASALPALLAGRLRAAVAGLADGSGVAAAWQDAFREADEGLCAEEGCTATAVLAWHNAQGSVCLQAANVGDSAAYFARVPKKRSCEPDVLRLTGDHRYTNPLERERLAGMGVRMGANRTRLYGLNLSRCLGDKFLKDQDLGLSAVPHVSEVVCLEPGAAAVVVLASDGLWDVALAAHADSGGSAQAMAESLLAHAQKQRSKDDISVIAITLAAD</sequence>
<dbReference type="InterPro" id="IPR036457">
    <property type="entry name" value="PPM-type-like_dom_sf"/>
</dbReference>
<dbReference type="Gene3D" id="3.60.40.10">
    <property type="entry name" value="PPM-type phosphatase domain"/>
    <property type="match status" value="1"/>
</dbReference>
<dbReference type="GeneID" id="17040320"/>
<dbReference type="InterPro" id="IPR001932">
    <property type="entry name" value="PPM-type_phosphatase-like_dom"/>
</dbReference>
<organism evidence="4 5">
    <name type="scientific">Coccomyxa subellipsoidea (strain C-169)</name>
    <name type="common">Green microalga</name>
    <dbReference type="NCBI Taxonomy" id="574566"/>
    <lineage>
        <taxon>Eukaryota</taxon>
        <taxon>Viridiplantae</taxon>
        <taxon>Chlorophyta</taxon>
        <taxon>core chlorophytes</taxon>
        <taxon>Trebouxiophyceae</taxon>
        <taxon>Trebouxiophyceae incertae sedis</taxon>
        <taxon>Coccomyxaceae</taxon>
        <taxon>Coccomyxa</taxon>
        <taxon>Coccomyxa subellipsoidea</taxon>
    </lineage>
</organism>
<dbReference type="InterPro" id="IPR000253">
    <property type="entry name" value="FHA_dom"/>
</dbReference>
<dbReference type="Gene3D" id="2.60.200.20">
    <property type="match status" value="1"/>
</dbReference>
<dbReference type="KEGG" id="csl:COCSUDRAFT_56027"/>
<evidence type="ECO:0000259" key="2">
    <source>
        <dbReference type="PROSITE" id="PS50006"/>
    </source>
</evidence>
<dbReference type="PANTHER" id="PTHR13832:SF643">
    <property type="entry name" value="PROTEIN PHOSPHATASE 2C-RELATED"/>
    <property type="match status" value="1"/>
</dbReference>
<evidence type="ECO:0000313" key="5">
    <source>
        <dbReference type="Proteomes" id="UP000007264"/>
    </source>
</evidence>
<accession>I0YVB5</accession>
<protein>
    <submittedName>
        <fullName evidence="4">Protein serine/threonine phosphatase 2C</fullName>
    </submittedName>
</protein>
<dbReference type="RefSeq" id="XP_005646878.1">
    <property type="nucleotide sequence ID" value="XM_005646821.1"/>
</dbReference>
<dbReference type="Proteomes" id="UP000007264">
    <property type="component" value="Unassembled WGS sequence"/>
</dbReference>
<feature type="domain" description="PPM-type phosphatase" evidence="3">
    <location>
        <begin position="624"/>
        <end position="884"/>
    </location>
</feature>
<evidence type="ECO:0000256" key="1">
    <source>
        <dbReference type="SAM" id="MobiDB-lite"/>
    </source>
</evidence>
<feature type="region of interest" description="Disordered" evidence="1">
    <location>
        <begin position="279"/>
        <end position="299"/>
    </location>
</feature>
<name>I0YVB5_COCSC</name>
<dbReference type="Pfam" id="PF00498">
    <property type="entry name" value="FHA"/>
    <property type="match status" value="1"/>
</dbReference>
<feature type="region of interest" description="Disordered" evidence="1">
    <location>
        <begin position="406"/>
        <end position="425"/>
    </location>
</feature>
<reference evidence="4 5" key="1">
    <citation type="journal article" date="2012" name="Genome Biol.">
        <title>The genome of the polar eukaryotic microalga coccomyxa subellipsoidea reveals traits of cold adaptation.</title>
        <authorList>
            <person name="Blanc G."/>
            <person name="Agarkova I."/>
            <person name="Grimwood J."/>
            <person name="Kuo A."/>
            <person name="Brueggeman A."/>
            <person name="Dunigan D."/>
            <person name="Gurnon J."/>
            <person name="Ladunga I."/>
            <person name="Lindquist E."/>
            <person name="Lucas S."/>
            <person name="Pangilinan J."/>
            <person name="Proschold T."/>
            <person name="Salamov A."/>
            <person name="Schmutz J."/>
            <person name="Weeks D."/>
            <person name="Yamada T."/>
            <person name="Claverie J.M."/>
            <person name="Grigoriev I."/>
            <person name="Van Etten J."/>
            <person name="Lomsadze A."/>
            <person name="Borodovsky M."/>
        </authorList>
    </citation>
    <scope>NUCLEOTIDE SEQUENCE [LARGE SCALE GENOMIC DNA]</scope>
    <source>
        <strain evidence="4 5">C-169</strain>
    </source>
</reference>
<dbReference type="Pfam" id="PF00481">
    <property type="entry name" value="PP2C"/>
    <property type="match status" value="1"/>
</dbReference>
<evidence type="ECO:0000313" key="4">
    <source>
        <dbReference type="EMBL" id="EIE22334.1"/>
    </source>
</evidence>
<feature type="compositionally biased region" description="Low complexity" evidence="1">
    <location>
        <begin position="75"/>
        <end position="94"/>
    </location>
</feature>
<feature type="region of interest" description="Disordered" evidence="1">
    <location>
        <begin position="214"/>
        <end position="262"/>
    </location>
</feature>
<dbReference type="PROSITE" id="PS50006">
    <property type="entry name" value="FHA_DOMAIN"/>
    <property type="match status" value="1"/>
</dbReference>
<dbReference type="InterPro" id="IPR008984">
    <property type="entry name" value="SMAD_FHA_dom_sf"/>
</dbReference>
<dbReference type="AlphaFoldDB" id="I0YVB5"/>
<dbReference type="OrthoDB" id="420076at2759"/>
<dbReference type="SMART" id="SM00240">
    <property type="entry name" value="FHA"/>
    <property type="match status" value="1"/>
</dbReference>
<dbReference type="PROSITE" id="PS51746">
    <property type="entry name" value="PPM_2"/>
    <property type="match status" value="1"/>
</dbReference>
<dbReference type="InterPro" id="IPR015655">
    <property type="entry name" value="PP2C"/>
</dbReference>
<dbReference type="PANTHER" id="PTHR13832">
    <property type="entry name" value="PROTEIN PHOSPHATASE 2C"/>
    <property type="match status" value="1"/>
</dbReference>
<dbReference type="SUPFAM" id="SSF81606">
    <property type="entry name" value="PP2C-like"/>
    <property type="match status" value="1"/>
</dbReference>
<comment type="caution">
    <text evidence="4">The sequence shown here is derived from an EMBL/GenBank/DDBJ whole genome shotgun (WGS) entry which is preliminary data.</text>
</comment>
<feature type="region of interest" description="Disordered" evidence="1">
    <location>
        <begin position="31"/>
        <end position="94"/>
    </location>
</feature>
<dbReference type="SMART" id="SM00332">
    <property type="entry name" value="PP2Cc"/>
    <property type="match status" value="1"/>
</dbReference>
<dbReference type="CDD" id="cd00143">
    <property type="entry name" value="PP2Cc"/>
    <property type="match status" value="1"/>
</dbReference>
<proteinExistence type="predicted"/>
<dbReference type="eggNOG" id="KOG0698">
    <property type="taxonomic scope" value="Eukaryota"/>
</dbReference>
<gene>
    <name evidence="4" type="ORF">COCSUDRAFT_56027</name>
</gene>
<evidence type="ECO:0000259" key="3">
    <source>
        <dbReference type="PROSITE" id="PS51746"/>
    </source>
</evidence>